<keyword evidence="1" id="KW-1133">Transmembrane helix</keyword>
<keyword evidence="1" id="KW-0472">Membrane</keyword>
<evidence type="ECO:0000256" key="1">
    <source>
        <dbReference type="SAM" id="Phobius"/>
    </source>
</evidence>
<protein>
    <submittedName>
        <fullName evidence="2">Uncharacterized protein</fullName>
    </submittedName>
</protein>
<organism evidence="2 3">
    <name type="scientific">Liparis tanakae</name>
    <name type="common">Tanaka's snailfish</name>
    <dbReference type="NCBI Taxonomy" id="230148"/>
    <lineage>
        <taxon>Eukaryota</taxon>
        <taxon>Metazoa</taxon>
        <taxon>Chordata</taxon>
        <taxon>Craniata</taxon>
        <taxon>Vertebrata</taxon>
        <taxon>Euteleostomi</taxon>
        <taxon>Actinopterygii</taxon>
        <taxon>Neopterygii</taxon>
        <taxon>Teleostei</taxon>
        <taxon>Neoteleostei</taxon>
        <taxon>Acanthomorphata</taxon>
        <taxon>Eupercaria</taxon>
        <taxon>Perciformes</taxon>
        <taxon>Cottioidei</taxon>
        <taxon>Cottales</taxon>
        <taxon>Liparidae</taxon>
        <taxon>Liparis</taxon>
    </lineage>
</organism>
<reference evidence="2 3" key="1">
    <citation type="submission" date="2019-03" db="EMBL/GenBank/DDBJ databases">
        <title>First draft genome of Liparis tanakae, snailfish: a comprehensive survey of snailfish specific genes.</title>
        <authorList>
            <person name="Kim W."/>
            <person name="Song I."/>
            <person name="Jeong J.-H."/>
            <person name="Kim D."/>
            <person name="Kim S."/>
            <person name="Ryu S."/>
            <person name="Song J.Y."/>
            <person name="Lee S.K."/>
        </authorList>
    </citation>
    <scope>NUCLEOTIDE SEQUENCE [LARGE SCALE GENOMIC DNA]</scope>
    <source>
        <tissue evidence="2">Muscle</tissue>
    </source>
</reference>
<evidence type="ECO:0000313" key="2">
    <source>
        <dbReference type="EMBL" id="TNN67660.1"/>
    </source>
</evidence>
<name>A0A4Z2HPX7_9TELE</name>
<keyword evidence="1" id="KW-0812">Transmembrane</keyword>
<feature type="transmembrane region" description="Helical" evidence="1">
    <location>
        <begin position="97"/>
        <end position="120"/>
    </location>
</feature>
<accession>A0A4Z2HPX7</accession>
<dbReference type="Proteomes" id="UP000314294">
    <property type="component" value="Unassembled WGS sequence"/>
</dbReference>
<keyword evidence="3" id="KW-1185">Reference proteome</keyword>
<proteinExistence type="predicted"/>
<dbReference type="EMBL" id="SRLO01000200">
    <property type="protein sequence ID" value="TNN67660.1"/>
    <property type="molecule type" value="Genomic_DNA"/>
</dbReference>
<comment type="caution">
    <text evidence="2">The sequence shown here is derived from an EMBL/GenBank/DDBJ whole genome shotgun (WGS) entry which is preliminary data.</text>
</comment>
<feature type="transmembrane region" description="Helical" evidence="1">
    <location>
        <begin position="171"/>
        <end position="192"/>
    </location>
</feature>
<gene>
    <name evidence="2" type="ORF">EYF80_022124</name>
</gene>
<feature type="transmembrane region" description="Helical" evidence="1">
    <location>
        <begin position="28"/>
        <end position="46"/>
    </location>
</feature>
<dbReference type="AlphaFoldDB" id="A0A4Z2HPX7"/>
<evidence type="ECO:0000313" key="3">
    <source>
        <dbReference type="Proteomes" id="UP000314294"/>
    </source>
</evidence>
<sequence length="254" mass="28674">MVVISASFPMVKELVTVCPGVLEVTTKSLPFCWISVMGLMSLAILMTCSGSSGKQSVCWRLRQLCEARHKVEDTLTVTSTVSEPYLLRTKMLYFPEFATLTLLMVMVLTVGSFVMTNWFWLATSLSLRSHVISGAGSPSMKHVRHKDWREEKIRRATTMPLGLQPHSTMTMSIQTFSILLPGFVLASGPIFFSLHDSKRTHSSVRLLYIETYRLLSKHDMDVILSNVRGKRLKELHVCLLYFLVGIGWEETHTG</sequence>